<evidence type="ECO:0008006" key="3">
    <source>
        <dbReference type="Google" id="ProtNLM"/>
    </source>
</evidence>
<dbReference type="EMBL" id="JAENQP010000007">
    <property type="protein sequence ID" value="MBO3359455.1"/>
    <property type="molecule type" value="Genomic_DNA"/>
</dbReference>
<gene>
    <name evidence="1" type="ORF">JJB47_11800</name>
</gene>
<sequence>MGRKCKCQICSKTLDSDKAFKVARGKRNLYYCDELEYEIYLSKKQEESKNKDSLYENICEILGYKSKNSLIFKEINNLHETYSYKYINEVLIEKKDSISELIEENNIEKEFNKIRYIFGAISRDIHDYVEDQKRIQRQKELEELKRIKTQKNDIKEEELIEEVSFKKKQTTDFSNFF</sequence>
<dbReference type="AlphaFoldDB" id="A0AAW4IZN7"/>
<comment type="caution">
    <text evidence="1">The sequence shown here is derived from an EMBL/GenBank/DDBJ whole genome shotgun (WGS) entry which is preliminary data.</text>
</comment>
<reference evidence="1" key="1">
    <citation type="submission" date="2020-12" db="EMBL/GenBank/DDBJ databases">
        <title>Comparative genomics of Clostridium perfringens reveals patterns of host-associated phylogenetic clades and virulence factors.</title>
        <authorList>
            <person name="Smith A.H."/>
            <person name="Geier R."/>
        </authorList>
    </citation>
    <scope>NUCLEOTIDE SEQUENCE</scope>
    <source>
        <strain evidence="1">CHD30677R</strain>
    </source>
</reference>
<proteinExistence type="predicted"/>
<dbReference type="RefSeq" id="WP_164787145.1">
    <property type="nucleotide sequence ID" value="NZ_JAALMI010000003.1"/>
</dbReference>
<name>A0AAW4IZN7_CLOPF</name>
<evidence type="ECO:0000313" key="1">
    <source>
        <dbReference type="EMBL" id="MBO3359455.1"/>
    </source>
</evidence>
<accession>A0AAW4IZN7</accession>
<protein>
    <recommendedName>
        <fullName evidence="3">Recombinase zinc beta ribbon domain-containing protein</fullName>
    </recommendedName>
</protein>
<evidence type="ECO:0000313" key="2">
    <source>
        <dbReference type="Proteomes" id="UP000668068"/>
    </source>
</evidence>
<dbReference type="Proteomes" id="UP000668068">
    <property type="component" value="Unassembled WGS sequence"/>
</dbReference>
<organism evidence="1 2">
    <name type="scientific">Clostridium perfringens</name>
    <dbReference type="NCBI Taxonomy" id="1502"/>
    <lineage>
        <taxon>Bacteria</taxon>
        <taxon>Bacillati</taxon>
        <taxon>Bacillota</taxon>
        <taxon>Clostridia</taxon>
        <taxon>Eubacteriales</taxon>
        <taxon>Clostridiaceae</taxon>
        <taxon>Clostridium</taxon>
    </lineage>
</organism>